<dbReference type="Proteomes" id="UP000178517">
    <property type="component" value="Unassembled WGS sequence"/>
</dbReference>
<evidence type="ECO:0000313" key="1">
    <source>
        <dbReference type="EMBL" id="OGY66365.1"/>
    </source>
</evidence>
<dbReference type="SUPFAM" id="SSF52540">
    <property type="entry name" value="P-loop containing nucleoside triphosphate hydrolases"/>
    <property type="match status" value="1"/>
</dbReference>
<reference evidence="1 2" key="1">
    <citation type="journal article" date="2016" name="Nat. Commun.">
        <title>Thousands of microbial genomes shed light on interconnected biogeochemical processes in an aquifer system.</title>
        <authorList>
            <person name="Anantharaman K."/>
            <person name="Brown C.T."/>
            <person name="Hug L.A."/>
            <person name="Sharon I."/>
            <person name="Castelle C.J."/>
            <person name="Probst A.J."/>
            <person name="Thomas B.C."/>
            <person name="Singh A."/>
            <person name="Wilkins M.J."/>
            <person name="Karaoz U."/>
            <person name="Brodie E.L."/>
            <person name="Williams K.H."/>
            <person name="Hubbard S.S."/>
            <person name="Banfield J.F."/>
        </authorList>
    </citation>
    <scope>NUCLEOTIDE SEQUENCE [LARGE SCALE GENOMIC DNA]</scope>
</reference>
<dbReference type="InterPro" id="IPR027417">
    <property type="entry name" value="P-loop_NTPase"/>
</dbReference>
<protein>
    <recommendedName>
        <fullName evidence="3">NadR/Ttd14 AAA domain-containing protein</fullName>
    </recommendedName>
</protein>
<gene>
    <name evidence="1" type="ORF">A3A04_01225</name>
</gene>
<dbReference type="AlphaFoldDB" id="A0A1G1ZPG7"/>
<organism evidence="1 2">
    <name type="scientific">Candidatus Harrisonbacteria bacterium RIFCSPLOWO2_01_FULL_40_28</name>
    <dbReference type="NCBI Taxonomy" id="1798406"/>
    <lineage>
        <taxon>Bacteria</taxon>
        <taxon>Candidatus Harrisoniibacteriota</taxon>
    </lineage>
</organism>
<proteinExistence type="predicted"/>
<sequence length="244" mass="28590">MITESILEEKCVALQKRLNCGIRYNRTRIPRPFFVEITGTPSAGKTTVITKLDTFFKRKGFRVLCPQEGAQAIRHIERTTPLYSIRTALYALHILINLSQGHLYDIVIFDRCLFDHYCSMPYWIDKKQITKEEAELCQKFFLLHFFARYLDAVYFMVCNPAIAIAREHKTSLTKEPGRTTNPKTLQELKEYHECAYRKLSQQFPHLYLFDSTYYSEQQMVAAIGNQLIEIFYAKTFLNPIEDTT</sequence>
<dbReference type="EMBL" id="MHJI01000007">
    <property type="protein sequence ID" value="OGY66365.1"/>
    <property type="molecule type" value="Genomic_DNA"/>
</dbReference>
<name>A0A1G1ZPG7_9BACT</name>
<evidence type="ECO:0000313" key="2">
    <source>
        <dbReference type="Proteomes" id="UP000178517"/>
    </source>
</evidence>
<dbReference type="Gene3D" id="3.40.50.300">
    <property type="entry name" value="P-loop containing nucleotide triphosphate hydrolases"/>
    <property type="match status" value="1"/>
</dbReference>
<evidence type="ECO:0008006" key="3">
    <source>
        <dbReference type="Google" id="ProtNLM"/>
    </source>
</evidence>
<comment type="caution">
    <text evidence="1">The sequence shown here is derived from an EMBL/GenBank/DDBJ whole genome shotgun (WGS) entry which is preliminary data.</text>
</comment>
<accession>A0A1G1ZPG7</accession>